<dbReference type="GO" id="GO:0001716">
    <property type="term" value="F:L-amino-acid oxidase activity"/>
    <property type="evidence" value="ECO:0007669"/>
    <property type="project" value="TreeGrafter"/>
</dbReference>
<feature type="domain" description="Amine oxidase" evidence="3">
    <location>
        <begin position="82"/>
        <end position="523"/>
    </location>
</feature>
<evidence type="ECO:0000313" key="5">
    <source>
        <dbReference type="EMBL" id="CAF3755014.1"/>
    </source>
</evidence>
<accession>A0A813WN29</accession>
<dbReference type="InterPro" id="IPR036188">
    <property type="entry name" value="FAD/NAD-bd_sf"/>
</dbReference>
<dbReference type="PANTHER" id="PTHR10742:SF342">
    <property type="entry name" value="AMINE OXIDASE"/>
    <property type="match status" value="1"/>
</dbReference>
<protein>
    <recommendedName>
        <fullName evidence="7">Amine oxidase</fullName>
    </recommendedName>
</protein>
<dbReference type="EMBL" id="CAJNOG010000057">
    <property type="protein sequence ID" value="CAF0859751.1"/>
    <property type="molecule type" value="Genomic_DNA"/>
</dbReference>
<dbReference type="Gene3D" id="3.30.9.10">
    <property type="entry name" value="D-Amino Acid Oxidase, subunit A, domain 2"/>
    <property type="match status" value="1"/>
</dbReference>
<gene>
    <name evidence="4" type="ORF">JYZ213_LOCUS8361</name>
    <name evidence="5" type="ORF">OXD698_LOCUS15679</name>
</gene>
<dbReference type="PANTHER" id="PTHR10742">
    <property type="entry name" value="FLAVIN MONOAMINE OXIDASE"/>
    <property type="match status" value="1"/>
</dbReference>
<dbReference type="Gene3D" id="3.50.50.60">
    <property type="entry name" value="FAD/NAD(P)-binding domain"/>
    <property type="match status" value="2"/>
</dbReference>
<sequence>MTCIWFSIFAVHFFSLTSASITQPEYAFLLAKSRTELKSRSATISSVIDILQEYSLQMNNTHQYGLPKCQQCHRIGIIGAGVSGLYASILLAKSGHTVVIYEANQRAGGRVYTYRDPDDPTQFVGELGAMRFPLDVHPYLNHMIRNQYQLNITEFSSYDPNTIAYINGISATVKGAENNPDLFGFKVNTTEKGKTPDQLWNEAVEPLLNLFYSEGWNAVRTKWDSQSIITYLRSVGLSRAAVDYISLISNFETNLFTSLLEALRDMLVLQDSTQFYRIQGGSDLLITAMIDECMKIEGNRCSLLLNTKVTQVQLYAAQTVRITSSSNTDLFDSVIVATTATASQLINFNTRSNFIDKYRSMRQLHYDCSSKILLSFNSSWWFNNENINGGRSVTDLPIRFVYYPQDSNVNGGVLVGSYTWSQDSLLWQSLSDDDAIELALKNLIELHPTTGNNIRTFFRGGKVKHWCEDEYARGAFALFTPLQETDIFDDLKLSVSNIHFIGEHTSSAHAWVEGAILSSLRSALIIQKETYDVVIIGGGPIGLATAVRLSLKQPTLSIAIIEQGYLLNSDGSSGTFDQRQFRQMHNEIYLAELANLSVPLWHEIEQLANLSRGAILNTDEGYLFYGDFNSPETVEGDLPSIQRTCELLQMGCIYLNSTQLQARFPFFKFAPHYQGLLHSQSGYINVTTLINALLRIIEQNPKITIRQNEQFLSIDKINYTDIVTNRGSIHVKKKILFVPGPFAKNIADLLDFNLNVTLWEMPYVNFRLRPNATQIPTWFAWGGNDYYSLFSGFPIDPTSEYISIVASFIQNLSEPLLYPSQRTNVANPFIIKKIIDFVAQNLSQVDSKDYFVKNRTCLATFLPDNGFLLDYVPNTNRKVLMQAAGWGMKFVPVWADILSDMILLESNDASPYAKYLPYFSLSRPYRLTTNANQGSVTSSSESNTNYSVLFYLTLLILLLKD</sequence>
<organism evidence="4 6">
    <name type="scientific">Adineta steineri</name>
    <dbReference type="NCBI Taxonomy" id="433720"/>
    <lineage>
        <taxon>Eukaryota</taxon>
        <taxon>Metazoa</taxon>
        <taxon>Spiralia</taxon>
        <taxon>Gnathifera</taxon>
        <taxon>Rotifera</taxon>
        <taxon>Eurotatoria</taxon>
        <taxon>Bdelloidea</taxon>
        <taxon>Adinetida</taxon>
        <taxon>Adinetidae</taxon>
        <taxon>Adineta</taxon>
    </lineage>
</organism>
<name>A0A813WN29_9BILA</name>
<feature type="chain" id="PRO_5036409555" description="Amine oxidase" evidence="1">
    <location>
        <begin position="20"/>
        <end position="961"/>
    </location>
</feature>
<reference evidence="4" key="1">
    <citation type="submission" date="2021-02" db="EMBL/GenBank/DDBJ databases">
        <authorList>
            <person name="Nowell W R."/>
        </authorList>
    </citation>
    <scope>NUCLEOTIDE SEQUENCE</scope>
</reference>
<dbReference type="Pfam" id="PF01593">
    <property type="entry name" value="Amino_oxidase"/>
    <property type="match status" value="1"/>
</dbReference>
<evidence type="ECO:0000259" key="3">
    <source>
        <dbReference type="Pfam" id="PF01593"/>
    </source>
</evidence>
<dbReference type="SUPFAM" id="SSF54373">
    <property type="entry name" value="FAD-linked reductases, C-terminal domain"/>
    <property type="match status" value="1"/>
</dbReference>
<dbReference type="Pfam" id="PF01266">
    <property type="entry name" value="DAO"/>
    <property type="match status" value="1"/>
</dbReference>
<dbReference type="Proteomes" id="UP000663845">
    <property type="component" value="Unassembled WGS sequence"/>
</dbReference>
<dbReference type="Gene3D" id="1.10.405.10">
    <property type="entry name" value="Guanine Nucleotide Dissociation Inhibitor, domain 1"/>
    <property type="match status" value="1"/>
</dbReference>
<dbReference type="Gene3D" id="1.10.10.1620">
    <property type="match status" value="1"/>
</dbReference>
<evidence type="ECO:0000256" key="1">
    <source>
        <dbReference type="SAM" id="SignalP"/>
    </source>
</evidence>
<dbReference type="SUPFAM" id="SSF51905">
    <property type="entry name" value="FAD/NAD(P)-binding domain"/>
    <property type="match status" value="2"/>
</dbReference>
<dbReference type="InterPro" id="IPR006076">
    <property type="entry name" value="FAD-dep_OxRdtase"/>
</dbReference>
<evidence type="ECO:0000313" key="4">
    <source>
        <dbReference type="EMBL" id="CAF0859751.1"/>
    </source>
</evidence>
<dbReference type="InterPro" id="IPR002937">
    <property type="entry name" value="Amino_oxidase"/>
</dbReference>
<proteinExistence type="predicted"/>
<dbReference type="AlphaFoldDB" id="A0A813WN29"/>
<dbReference type="InterPro" id="IPR050281">
    <property type="entry name" value="Flavin_monoamine_oxidase"/>
</dbReference>
<feature type="domain" description="FAD dependent oxidoreductase" evidence="2">
    <location>
        <begin position="532"/>
        <end position="901"/>
    </location>
</feature>
<evidence type="ECO:0000259" key="2">
    <source>
        <dbReference type="Pfam" id="PF01266"/>
    </source>
</evidence>
<dbReference type="Proteomes" id="UP000663844">
    <property type="component" value="Unassembled WGS sequence"/>
</dbReference>
<evidence type="ECO:0000313" key="6">
    <source>
        <dbReference type="Proteomes" id="UP000663845"/>
    </source>
</evidence>
<dbReference type="EMBL" id="CAJOAZ010001044">
    <property type="protein sequence ID" value="CAF3755014.1"/>
    <property type="molecule type" value="Genomic_DNA"/>
</dbReference>
<keyword evidence="1" id="KW-0732">Signal</keyword>
<dbReference type="GO" id="GO:0009063">
    <property type="term" value="P:amino acid catabolic process"/>
    <property type="evidence" value="ECO:0007669"/>
    <property type="project" value="TreeGrafter"/>
</dbReference>
<feature type="signal peptide" evidence="1">
    <location>
        <begin position="1"/>
        <end position="19"/>
    </location>
</feature>
<evidence type="ECO:0008006" key="7">
    <source>
        <dbReference type="Google" id="ProtNLM"/>
    </source>
</evidence>
<dbReference type="Gene3D" id="3.90.660.10">
    <property type="match status" value="1"/>
</dbReference>
<comment type="caution">
    <text evidence="4">The sequence shown here is derived from an EMBL/GenBank/DDBJ whole genome shotgun (WGS) entry which is preliminary data.</text>
</comment>